<dbReference type="CDD" id="cd00254">
    <property type="entry name" value="LT-like"/>
    <property type="match status" value="1"/>
</dbReference>
<accession>A0ABT4RTQ0</accession>
<dbReference type="PANTHER" id="PTHR37423">
    <property type="entry name" value="SOLUBLE LYTIC MUREIN TRANSGLYCOSYLASE-RELATED"/>
    <property type="match status" value="1"/>
</dbReference>
<gene>
    <name evidence="4" type="ORF">OJ962_30995</name>
</gene>
<feature type="transmembrane region" description="Helical" evidence="1">
    <location>
        <begin position="21"/>
        <end position="41"/>
    </location>
</feature>
<organism evidence="4 5">
    <name type="scientific">Solirubrobacter deserti</name>
    <dbReference type="NCBI Taxonomy" id="2282478"/>
    <lineage>
        <taxon>Bacteria</taxon>
        <taxon>Bacillati</taxon>
        <taxon>Actinomycetota</taxon>
        <taxon>Thermoleophilia</taxon>
        <taxon>Solirubrobacterales</taxon>
        <taxon>Solirubrobacteraceae</taxon>
        <taxon>Solirubrobacter</taxon>
    </lineage>
</organism>
<keyword evidence="1" id="KW-0812">Transmembrane</keyword>
<dbReference type="EMBL" id="JAPCID010000070">
    <property type="protein sequence ID" value="MDA0141954.1"/>
    <property type="molecule type" value="Genomic_DNA"/>
</dbReference>
<dbReference type="InterPro" id="IPR008258">
    <property type="entry name" value="Transglycosylase_SLT_dom_1"/>
</dbReference>
<evidence type="ECO:0000259" key="2">
    <source>
        <dbReference type="Pfam" id="PF01464"/>
    </source>
</evidence>
<proteinExistence type="predicted"/>
<dbReference type="Gene3D" id="1.10.530.10">
    <property type="match status" value="1"/>
</dbReference>
<dbReference type="SUPFAM" id="SSF53955">
    <property type="entry name" value="Lysozyme-like"/>
    <property type="match status" value="1"/>
</dbReference>
<keyword evidence="1" id="KW-1133">Transmembrane helix</keyword>
<evidence type="ECO:0000259" key="3">
    <source>
        <dbReference type="Pfam" id="PF02557"/>
    </source>
</evidence>
<protein>
    <submittedName>
        <fullName evidence="4">Transglycosylase SLT domain-containing protein</fullName>
    </submittedName>
</protein>
<comment type="caution">
    <text evidence="4">The sequence shown here is derived from an EMBL/GenBank/DDBJ whole genome shotgun (WGS) entry which is preliminary data.</text>
</comment>
<keyword evidence="5" id="KW-1185">Reference proteome</keyword>
<dbReference type="RefSeq" id="WP_202957624.1">
    <property type="nucleotide sequence ID" value="NZ_JAPCID010000070.1"/>
</dbReference>
<evidence type="ECO:0000256" key="1">
    <source>
        <dbReference type="SAM" id="Phobius"/>
    </source>
</evidence>
<evidence type="ECO:0000313" key="5">
    <source>
        <dbReference type="Proteomes" id="UP001147700"/>
    </source>
</evidence>
<dbReference type="Pfam" id="PF01464">
    <property type="entry name" value="SLT"/>
    <property type="match status" value="1"/>
</dbReference>
<dbReference type="Pfam" id="PF02557">
    <property type="entry name" value="VanY"/>
    <property type="match status" value="1"/>
</dbReference>
<evidence type="ECO:0000313" key="4">
    <source>
        <dbReference type="EMBL" id="MDA0141954.1"/>
    </source>
</evidence>
<dbReference type="Proteomes" id="UP001147700">
    <property type="component" value="Unassembled WGS sequence"/>
</dbReference>
<dbReference type="InterPro" id="IPR009045">
    <property type="entry name" value="Zn_M74/Hedgehog-like"/>
</dbReference>
<dbReference type="PANTHER" id="PTHR37423:SF2">
    <property type="entry name" value="MEMBRANE-BOUND LYTIC MUREIN TRANSGLYCOSYLASE C"/>
    <property type="match status" value="1"/>
</dbReference>
<dbReference type="InterPro" id="IPR023346">
    <property type="entry name" value="Lysozyme-like_dom_sf"/>
</dbReference>
<dbReference type="SUPFAM" id="SSF55166">
    <property type="entry name" value="Hedgehog/DD-peptidase"/>
    <property type="match status" value="1"/>
</dbReference>
<name>A0ABT4RTQ0_9ACTN</name>
<feature type="domain" description="Transglycosylase SLT" evidence="2">
    <location>
        <begin position="306"/>
        <end position="398"/>
    </location>
</feature>
<sequence length="441" mass="46465">MLDLSALGREDDHSQRGQASILLIGGLAGVLIAVVIAGALARAVGREAAAQRAADLAAVAGAKAMHANYGRLFEPALTRRRPNPRHLTKADYLALGRSAARAVAAANGAPHTTVSFPDERTIAPVRIKVAVRDTVEVDEERARILVTAEAQLGAAANLGFAEGGGYDGPLAYRQGKPMRPDVAQAFDRLEAAAKQDGVALTITSGYRSDAEQAVLFARNPDPRMVAPPGKSLHRNGTELDLGPPAAYGWLAANARRFHFTQRYSWEPWHYGYTLNARSTSSGGDGRAGLGRGSVPGFVPQRFAPALREAAQRWNVSATLLAAQIYAESNFNPFVTSPAGAQGIAQFMPATARQYGLDDPFDATSAINAQAHMMRDLLRQFGSVPLALAAYNAGPGRVQACGCVPNIPETQGYVARILGLMSGAGQPIGPGDGTALEVRLVS</sequence>
<reference evidence="4" key="1">
    <citation type="submission" date="2022-10" db="EMBL/GenBank/DDBJ databases">
        <title>The WGS of Solirubrobacter sp. CPCC 204708.</title>
        <authorList>
            <person name="Jiang Z."/>
        </authorList>
    </citation>
    <scope>NUCLEOTIDE SEQUENCE</scope>
    <source>
        <strain evidence="4">CPCC 204708</strain>
    </source>
</reference>
<keyword evidence="1" id="KW-0472">Membrane</keyword>
<dbReference type="Gene3D" id="3.30.1380.10">
    <property type="match status" value="1"/>
</dbReference>
<dbReference type="InterPro" id="IPR003709">
    <property type="entry name" value="VanY-like_core_dom"/>
</dbReference>
<feature type="domain" description="D-alanyl-D-alanine carboxypeptidase-like core" evidence="3">
    <location>
        <begin position="178"/>
        <end position="272"/>
    </location>
</feature>